<feature type="region of interest" description="Disordered" evidence="9">
    <location>
        <begin position="159"/>
        <end position="219"/>
    </location>
</feature>
<dbReference type="SMART" id="SM00355">
    <property type="entry name" value="ZnF_C2H2"/>
    <property type="match status" value="5"/>
</dbReference>
<feature type="domain" description="C2H2-type" evidence="10">
    <location>
        <begin position="390"/>
        <end position="417"/>
    </location>
</feature>
<dbReference type="AlphaFoldDB" id="A0AAV6GVZ9"/>
<evidence type="ECO:0000259" key="10">
    <source>
        <dbReference type="PROSITE" id="PS50157"/>
    </source>
</evidence>
<dbReference type="EMBL" id="JADWDJ010000006">
    <property type="protein sequence ID" value="KAG5279229.1"/>
    <property type="molecule type" value="Genomic_DNA"/>
</dbReference>
<dbReference type="PROSITE" id="PS50157">
    <property type="entry name" value="ZINC_FINGER_C2H2_2"/>
    <property type="match status" value="4"/>
</dbReference>
<dbReference type="InterPro" id="IPR013087">
    <property type="entry name" value="Znf_C2H2_type"/>
</dbReference>
<evidence type="ECO:0000256" key="5">
    <source>
        <dbReference type="ARBA" id="ARBA00022833"/>
    </source>
</evidence>
<evidence type="ECO:0000256" key="4">
    <source>
        <dbReference type="ARBA" id="ARBA00022771"/>
    </source>
</evidence>
<dbReference type="GO" id="GO:0005634">
    <property type="term" value="C:nucleus"/>
    <property type="evidence" value="ECO:0007669"/>
    <property type="project" value="UniProtKB-SubCell"/>
</dbReference>
<keyword evidence="4 7" id="KW-0863">Zinc-finger</keyword>
<gene>
    <name evidence="11" type="ORF">AALO_G00075490</name>
</gene>
<feature type="domain" description="C2H2-type" evidence="10">
    <location>
        <begin position="446"/>
        <end position="473"/>
    </location>
</feature>
<dbReference type="PROSITE" id="PS00028">
    <property type="entry name" value="ZINC_FINGER_C2H2_1"/>
    <property type="match status" value="4"/>
</dbReference>
<keyword evidence="6" id="KW-0539">Nucleus</keyword>
<evidence type="ECO:0000256" key="1">
    <source>
        <dbReference type="ARBA" id="ARBA00004123"/>
    </source>
</evidence>
<evidence type="ECO:0000313" key="12">
    <source>
        <dbReference type="Proteomes" id="UP000823561"/>
    </source>
</evidence>
<feature type="compositionally biased region" description="Basic and acidic residues" evidence="9">
    <location>
        <begin position="193"/>
        <end position="204"/>
    </location>
</feature>
<comment type="caution">
    <text evidence="11">The sequence shown here is derived from an EMBL/GenBank/DDBJ whole genome shotgun (WGS) entry which is preliminary data.</text>
</comment>
<dbReference type="Gene3D" id="3.30.160.60">
    <property type="entry name" value="Classic Zinc Finger"/>
    <property type="match status" value="4"/>
</dbReference>
<dbReference type="InterPro" id="IPR050331">
    <property type="entry name" value="Zinc_finger"/>
</dbReference>
<protein>
    <recommendedName>
        <fullName evidence="10">C2H2-type domain-containing protein</fullName>
    </recommendedName>
</protein>
<feature type="compositionally biased region" description="Basic and acidic residues" evidence="9">
    <location>
        <begin position="484"/>
        <end position="504"/>
    </location>
</feature>
<evidence type="ECO:0000256" key="9">
    <source>
        <dbReference type="SAM" id="MobiDB-lite"/>
    </source>
</evidence>
<evidence type="ECO:0000313" key="11">
    <source>
        <dbReference type="EMBL" id="KAG5279229.1"/>
    </source>
</evidence>
<evidence type="ECO:0000256" key="7">
    <source>
        <dbReference type="PROSITE-ProRule" id="PRU00042"/>
    </source>
</evidence>
<keyword evidence="5" id="KW-0862">Zinc</keyword>
<feature type="domain" description="C2H2-type" evidence="10">
    <location>
        <begin position="418"/>
        <end position="445"/>
    </location>
</feature>
<proteinExistence type="predicted"/>
<evidence type="ECO:0000256" key="6">
    <source>
        <dbReference type="ARBA" id="ARBA00023242"/>
    </source>
</evidence>
<sequence>MAKCDSFHMQLTTIMDIMTKTTLAQICRLFEEDSSKLRREMSRVMEENRVLQDRLRHLEIELNITRQVEKGAHERTKTYHTHTIEIQTVETHQGVEKENNVTGLNRAPSIDGIFGKEWCADLWKDGVSRGRTSDYFVDECREDEQDQIELLTIKEEESEVDICDSSSRHQSTPTKKKGSCVSDRSETSSADGHVPDTVRKKEEGASISEDSTEGCDNLLDSSRVSEGQETDFINLDGTTGNYIMTVAAAPCMGYDQHCVPIEYEYEAGEGEEVIRELIAFEGLSENPSQQAFLETQAFIGDGGEESFNYFDRFDLQAHLQQTPKRKNKFNCKLCRKKYTKYETLKTHMRVHKRETINRCRVCKSVFPQKNLLRTHKCAVALANVKSGAKHCCEYCGRAFTTSANLRVHYAVHTGERPHKCDICGKSFTQKGNLNIHRRIHTGEKPFSCPVCNKGFSQKINLRHHLPIHGKADKLPKENCTPSKKAKEDCTPSLDKKAKETKTTD</sequence>
<dbReference type="Proteomes" id="UP000823561">
    <property type="component" value="Chromosome 6"/>
</dbReference>
<feature type="region of interest" description="Disordered" evidence="9">
    <location>
        <begin position="472"/>
        <end position="504"/>
    </location>
</feature>
<comment type="subcellular location">
    <subcellularLocation>
        <location evidence="1">Nucleus</location>
    </subcellularLocation>
</comment>
<keyword evidence="2" id="KW-0479">Metal-binding</keyword>
<dbReference type="PANTHER" id="PTHR16515:SF49">
    <property type="entry name" value="GASTRULA ZINC FINGER PROTEIN XLCGF49.1-LIKE-RELATED"/>
    <property type="match status" value="1"/>
</dbReference>
<dbReference type="SUPFAM" id="SSF57667">
    <property type="entry name" value="beta-beta-alpha zinc fingers"/>
    <property type="match status" value="3"/>
</dbReference>
<dbReference type="FunFam" id="3.30.160.60:FF:000446">
    <property type="entry name" value="Zinc finger protein"/>
    <property type="match status" value="1"/>
</dbReference>
<evidence type="ECO:0000256" key="2">
    <source>
        <dbReference type="ARBA" id="ARBA00022723"/>
    </source>
</evidence>
<accession>A0AAV6GVZ9</accession>
<organism evidence="11 12">
    <name type="scientific">Alosa alosa</name>
    <name type="common">allis shad</name>
    <dbReference type="NCBI Taxonomy" id="278164"/>
    <lineage>
        <taxon>Eukaryota</taxon>
        <taxon>Metazoa</taxon>
        <taxon>Chordata</taxon>
        <taxon>Craniata</taxon>
        <taxon>Vertebrata</taxon>
        <taxon>Euteleostomi</taxon>
        <taxon>Actinopterygii</taxon>
        <taxon>Neopterygii</taxon>
        <taxon>Teleostei</taxon>
        <taxon>Clupei</taxon>
        <taxon>Clupeiformes</taxon>
        <taxon>Clupeoidei</taxon>
        <taxon>Clupeidae</taxon>
        <taxon>Alosa</taxon>
    </lineage>
</organism>
<dbReference type="Pfam" id="PF00096">
    <property type="entry name" value="zf-C2H2"/>
    <property type="match status" value="4"/>
</dbReference>
<dbReference type="PANTHER" id="PTHR16515">
    <property type="entry name" value="PR DOMAIN ZINC FINGER PROTEIN"/>
    <property type="match status" value="1"/>
</dbReference>
<dbReference type="GO" id="GO:0008270">
    <property type="term" value="F:zinc ion binding"/>
    <property type="evidence" value="ECO:0007669"/>
    <property type="project" value="UniProtKB-KW"/>
</dbReference>
<feature type="domain" description="C2H2-type" evidence="10">
    <location>
        <begin position="329"/>
        <end position="356"/>
    </location>
</feature>
<reference evidence="11" key="1">
    <citation type="submission" date="2020-10" db="EMBL/GenBank/DDBJ databases">
        <title>Chromosome-scale genome assembly of the Allis shad, Alosa alosa.</title>
        <authorList>
            <person name="Margot Z."/>
            <person name="Christophe K."/>
            <person name="Cabau C."/>
            <person name="Louis A."/>
            <person name="Berthelot C."/>
            <person name="Parey E."/>
            <person name="Roest Crollius H."/>
            <person name="Montfort J."/>
            <person name="Robinson-Rechavi M."/>
            <person name="Bucao C."/>
            <person name="Bouchez O."/>
            <person name="Gislard M."/>
            <person name="Lluch J."/>
            <person name="Milhes M."/>
            <person name="Lampietro C."/>
            <person name="Lopez Roques C."/>
            <person name="Donnadieu C."/>
            <person name="Braasch I."/>
            <person name="Desvignes T."/>
            <person name="Postlethwait J."/>
            <person name="Bobe J."/>
            <person name="Guiguen Y."/>
        </authorList>
    </citation>
    <scope>NUCLEOTIDE SEQUENCE</scope>
    <source>
        <strain evidence="11">M-15738</strain>
        <tissue evidence="11">Blood</tissue>
    </source>
</reference>
<feature type="coiled-coil region" evidence="8">
    <location>
        <begin position="34"/>
        <end position="61"/>
    </location>
</feature>
<keyword evidence="3" id="KW-0677">Repeat</keyword>
<name>A0AAV6GVZ9_9TELE</name>
<dbReference type="GO" id="GO:0010468">
    <property type="term" value="P:regulation of gene expression"/>
    <property type="evidence" value="ECO:0007669"/>
    <property type="project" value="TreeGrafter"/>
</dbReference>
<keyword evidence="12" id="KW-1185">Reference proteome</keyword>
<dbReference type="FunFam" id="3.30.160.60:FF:000710">
    <property type="entry name" value="Zinc finger protein 768"/>
    <property type="match status" value="1"/>
</dbReference>
<evidence type="ECO:0000256" key="3">
    <source>
        <dbReference type="ARBA" id="ARBA00022737"/>
    </source>
</evidence>
<feature type="compositionally biased region" description="Polar residues" evidence="9">
    <location>
        <begin position="164"/>
        <end position="173"/>
    </location>
</feature>
<dbReference type="InterPro" id="IPR036236">
    <property type="entry name" value="Znf_C2H2_sf"/>
</dbReference>
<evidence type="ECO:0000256" key="8">
    <source>
        <dbReference type="SAM" id="Coils"/>
    </source>
</evidence>
<keyword evidence="8" id="KW-0175">Coiled coil</keyword>